<dbReference type="EMBL" id="CAAALY010076360">
    <property type="protein sequence ID" value="VEL25807.1"/>
    <property type="molecule type" value="Genomic_DNA"/>
</dbReference>
<feature type="compositionally biased region" description="Basic and acidic residues" evidence="1">
    <location>
        <begin position="14"/>
        <end position="35"/>
    </location>
</feature>
<sequence>MSPPPLVSCRLSLRRPDARGRNETTPDDKRPDRTGPDGTGFLSGGAFKLPTFCESCLGPGPRPHACRQSVASAGGPTQFTLVAHSFIASGSRTRFESRARILDEAGMREGGRDMLNRSTRLDPRRI</sequence>
<accession>A0A3S5ACQ3</accession>
<evidence type="ECO:0000256" key="1">
    <source>
        <dbReference type="SAM" id="MobiDB-lite"/>
    </source>
</evidence>
<evidence type="ECO:0000313" key="3">
    <source>
        <dbReference type="Proteomes" id="UP000784294"/>
    </source>
</evidence>
<evidence type="ECO:0000313" key="2">
    <source>
        <dbReference type="EMBL" id="VEL25807.1"/>
    </source>
</evidence>
<dbReference type="AlphaFoldDB" id="A0A3S5ACQ3"/>
<feature type="region of interest" description="Disordered" evidence="1">
    <location>
        <begin position="1"/>
        <end position="43"/>
    </location>
</feature>
<proteinExistence type="predicted"/>
<keyword evidence="3" id="KW-1185">Reference proteome</keyword>
<reference evidence="2" key="1">
    <citation type="submission" date="2018-11" db="EMBL/GenBank/DDBJ databases">
        <authorList>
            <consortium name="Pathogen Informatics"/>
        </authorList>
    </citation>
    <scope>NUCLEOTIDE SEQUENCE</scope>
</reference>
<gene>
    <name evidence="2" type="ORF">PXEA_LOCUS19247</name>
</gene>
<name>A0A3S5ACQ3_9PLAT</name>
<comment type="caution">
    <text evidence="2">The sequence shown here is derived from an EMBL/GenBank/DDBJ whole genome shotgun (WGS) entry which is preliminary data.</text>
</comment>
<dbReference type="Proteomes" id="UP000784294">
    <property type="component" value="Unassembled WGS sequence"/>
</dbReference>
<protein>
    <submittedName>
        <fullName evidence="2">Uncharacterized protein</fullName>
    </submittedName>
</protein>
<organism evidence="2 3">
    <name type="scientific">Protopolystoma xenopodis</name>
    <dbReference type="NCBI Taxonomy" id="117903"/>
    <lineage>
        <taxon>Eukaryota</taxon>
        <taxon>Metazoa</taxon>
        <taxon>Spiralia</taxon>
        <taxon>Lophotrochozoa</taxon>
        <taxon>Platyhelminthes</taxon>
        <taxon>Monogenea</taxon>
        <taxon>Polyopisthocotylea</taxon>
        <taxon>Polystomatidea</taxon>
        <taxon>Polystomatidae</taxon>
        <taxon>Protopolystoma</taxon>
    </lineage>
</organism>